<evidence type="ECO:0000313" key="3">
    <source>
        <dbReference type="Proteomes" id="UP000265520"/>
    </source>
</evidence>
<dbReference type="EMBL" id="LXQA010869323">
    <property type="protein sequence ID" value="MCI74854.1"/>
    <property type="molecule type" value="Genomic_DNA"/>
</dbReference>
<reference evidence="2 3" key="1">
    <citation type="journal article" date="2018" name="Front. Plant Sci.">
        <title>Red Clover (Trifolium pratense) and Zigzag Clover (T. medium) - A Picture of Genomic Similarities and Differences.</title>
        <authorList>
            <person name="Dluhosova J."/>
            <person name="Istvanek J."/>
            <person name="Nedelnik J."/>
            <person name="Repkova J."/>
        </authorList>
    </citation>
    <scope>NUCLEOTIDE SEQUENCE [LARGE SCALE GENOMIC DNA]</scope>
    <source>
        <strain evidence="3">cv. 10/8</strain>
        <tissue evidence="2">Leaf</tissue>
    </source>
</reference>
<dbReference type="AlphaFoldDB" id="A0A392UQC9"/>
<comment type="caution">
    <text evidence="2">The sequence shown here is derived from an EMBL/GenBank/DDBJ whole genome shotgun (WGS) entry which is preliminary data.</text>
</comment>
<dbReference type="Proteomes" id="UP000265520">
    <property type="component" value="Unassembled WGS sequence"/>
</dbReference>
<name>A0A392UQC9_9FABA</name>
<sequence>EFSSGLQGESDDRALRTSAVSQTQGAQACPTNQEGDEESGRGTRYLHRSKRTNSCPSKASRSVISGPWSLEWLHDHA</sequence>
<evidence type="ECO:0000256" key="1">
    <source>
        <dbReference type="SAM" id="MobiDB-lite"/>
    </source>
</evidence>
<keyword evidence="3" id="KW-1185">Reference proteome</keyword>
<feature type="non-terminal residue" evidence="2">
    <location>
        <position position="77"/>
    </location>
</feature>
<evidence type="ECO:0000313" key="2">
    <source>
        <dbReference type="EMBL" id="MCI74854.1"/>
    </source>
</evidence>
<feature type="compositionally biased region" description="Polar residues" evidence="1">
    <location>
        <begin position="52"/>
        <end position="62"/>
    </location>
</feature>
<feature type="compositionally biased region" description="Polar residues" evidence="1">
    <location>
        <begin position="18"/>
        <end position="33"/>
    </location>
</feature>
<organism evidence="2 3">
    <name type="scientific">Trifolium medium</name>
    <dbReference type="NCBI Taxonomy" id="97028"/>
    <lineage>
        <taxon>Eukaryota</taxon>
        <taxon>Viridiplantae</taxon>
        <taxon>Streptophyta</taxon>
        <taxon>Embryophyta</taxon>
        <taxon>Tracheophyta</taxon>
        <taxon>Spermatophyta</taxon>
        <taxon>Magnoliopsida</taxon>
        <taxon>eudicotyledons</taxon>
        <taxon>Gunneridae</taxon>
        <taxon>Pentapetalae</taxon>
        <taxon>rosids</taxon>
        <taxon>fabids</taxon>
        <taxon>Fabales</taxon>
        <taxon>Fabaceae</taxon>
        <taxon>Papilionoideae</taxon>
        <taxon>50 kb inversion clade</taxon>
        <taxon>NPAAA clade</taxon>
        <taxon>Hologalegina</taxon>
        <taxon>IRL clade</taxon>
        <taxon>Trifolieae</taxon>
        <taxon>Trifolium</taxon>
    </lineage>
</organism>
<accession>A0A392UQC9</accession>
<feature type="non-terminal residue" evidence="2">
    <location>
        <position position="1"/>
    </location>
</feature>
<evidence type="ECO:0008006" key="4">
    <source>
        <dbReference type="Google" id="ProtNLM"/>
    </source>
</evidence>
<proteinExistence type="predicted"/>
<protein>
    <recommendedName>
        <fullName evidence="4">DUF4283 domain protein</fullName>
    </recommendedName>
</protein>
<feature type="region of interest" description="Disordered" evidence="1">
    <location>
        <begin position="1"/>
        <end position="62"/>
    </location>
</feature>